<dbReference type="Pfam" id="PF06905">
    <property type="entry name" value="FAIM1"/>
    <property type="match status" value="1"/>
</dbReference>
<evidence type="ECO:0000313" key="3">
    <source>
        <dbReference type="Proteomes" id="UP001497497"/>
    </source>
</evidence>
<dbReference type="EMBL" id="CAXITT010000461">
    <property type="protein sequence ID" value="CAL1541946.1"/>
    <property type="molecule type" value="Genomic_DNA"/>
</dbReference>
<feature type="coiled-coil region" evidence="1">
    <location>
        <begin position="9"/>
        <end position="40"/>
    </location>
</feature>
<name>A0AAV2I802_LYMST</name>
<dbReference type="InterPro" id="IPR038513">
    <property type="entry name" value="FAIM1_dom_sf"/>
</dbReference>
<accession>A0AAV2I802</accession>
<protein>
    <submittedName>
        <fullName evidence="2">Uncharacterized protein</fullName>
    </submittedName>
</protein>
<evidence type="ECO:0000256" key="1">
    <source>
        <dbReference type="SAM" id="Coils"/>
    </source>
</evidence>
<dbReference type="PANTHER" id="PTHR13088">
    <property type="entry name" value="FAS APOPTOTIC INHIBITORY MOLECULE FAIM"/>
    <property type="match status" value="1"/>
</dbReference>
<gene>
    <name evidence="2" type="ORF">GSLYS_00015552001</name>
</gene>
<organism evidence="2 3">
    <name type="scientific">Lymnaea stagnalis</name>
    <name type="common">Great pond snail</name>
    <name type="synonym">Helix stagnalis</name>
    <dbReference type="NCBI Taxonomy" id="6523"/>
    <lineage>
        <taxon>Eukaryota</taxon>
        <taxon>Metazoa</taxon>
        <taxon>Spiralia</taxon>
        <taxon>Lophotrochozoa</taxon>
        <taxon>Mollusca</taxon>
        <taxon>Gastropoda</taxon>
        <taxon>Heterobranchia</taxon>
        <taxon>Euthyneura</taxon>
        <taxon>Panpulmonata</taxon>
        <taxon>Hygrophila</taxon>
        <taxon>Lymnaeoidea</taxon>
        <taxon>Lymnaeidae</taxon>
        <taxon>Lymnaea</taxon>
    </lineage>
</organism>
<dbReference type="AlphaFoldDB" id="A0AAV2I802"/>
<dbReference type="InterPro" id="IPR010695">
    <property type="entry name" value="FAIM1"/>
</dbReference>
<reference evidence="2 3" key="1">
    <citation type="submission" date="2024-04" db="EMBL/GenBank/DDBJ databases">
        <authorList>
            <consortium name="Genoscope - CEA"/>
            <person name="William W."/>
        </authorList>
    </citation>
    <scope>NUCLEOTIDE SEQUENCE [LARGE SCALE GENOMIC DNA]</scope>
</reference>
<keyword evidence="3" id="KW-1185">Reference proteome</keyword>
<dbReference type="PANTHER" id="PTHR13088:SF3">
    <property type="entry name" value="FAS APOPTOTIC INHIBITORY MOLECULE 1"/>
    <property type="match status" value="1"/>
</dbReference>
<sequence>MSVILTACKNSRQRALEKALKKKENKKREKREAARTALCEKLGIDDIEGENNVKIWTFLLNGEPTSVVLHRDTLEVACNGDLVESTSDFCHCGSTIEFRVGERRGVITTSAGSKPKDGMTFTLTIDGCLVPNSPSDTD</sequence>
<dbReference type="Gene3D" id="2.40.128.180">
    <property type="match status" value="1"/>
</dbReference>
<keyword evidence="1" id="KW-0175">Coiled coil</keyword>
<dbReference type="Proteomes" id="UP001497497">
    <property type="component" value="Unassembled WGS sequence"/>
</dbReference>
<proteinExistence type="predicted"/>
<dbReference type="GO" id="GO:1902042">
    <property type="term" value="P:negative regulation of extrinsic apoptotic signaling pathway via death domain receptors"/>
    <property type="evidence" value="ECO:0007669"/>
    <property type="project" value="TreeGrafter"/>
</dbReference>
<evidence type="ECO:0000313" key="2">
    <source>
        <dbReference type="EMBL" id="CAL1541946.1"/>
    </source>
</evidence>
<comment type="caution">
    <text evidence="2">The sequence shown here is derived from an EMBL/GenBank/DDBJ whole genome shotgun (WGS) entry which is preliminary data.</text>
</comment>